<feature type="transmembrane region" description="Helical" evidence="13">
    <location>
        <begin position="20"/>
        <end position="42"/>
    </location>
</feature>
<sequence>MGVKPGHASGEPYQFKRRFLCVSLLVIAVVTVLSSILLSRFLSARLLMQDAEAMRAFVHGIVVVEQASDYFLGERDQDENIEELFKHIASMPDVARANVYGKDQRLLWSSNRQIIGQRFDSNPELEEALAGKLLIKSGKVGDHDKPEHVALGNEQLRFVEIYIPVSQGETGNIIGAVEVYRLPYALFATIDQGQRIIWISAILAGFLLLAAVYGMVRRADQVIRSQQSRLVETETLAALGEIASAVAHGIRNPLASIRSSAELWHDSSEPGVHESARDIMSETDRLEKWVRELLTYSQPLEDQMTALRLPPIIHESVTSFARESERRDVRIKVQINECLPPIAGDPALLMQAFNNLIANALEATGPGGEIIISGASVSKHVELAFTDNGAGIAPERMAQVGNTFYTTKRKGLGVGLALVRRIVKRFGGTVVIASRQGVGTTVTLFLQRAY</sequence>
<organism evidence="15 16">
    <name type="scientific">Noviherbaspirillum suwonense</name>
    <dbReference type="NCBI Taxonomy" id="1224511"/>
    <lineage>
        <taxon>Bacteria</taxon>
        <taxon>Pseudomonadati</taxon>
        <taxon>Pseudomonadota</taxon>
        <taxon>Betaproteobacteria</taxon>
        <taxon>Burkholderiales</taxon>
        <taxon>Oxalobacteraceae</taxon>
        <taxon>Noviherbaspirillum</taxon>
    </lineage>
</organism>
<dbReference type="PANTHER" id="PTHR43065:SF10">
    <property type="entry name" value="PEROXIDE STRESS-ACTIVATED HISTIDINE KINASE MAK3"/>
    <property type="match status" value="1"/>
</dbReference>
<dbReference type="Proteomes" id="UP001158049">
    <property type="component" value="Unassembled WGS sequence"/>
</dbReference>
<keyword evidence="8" id="KW-0547">Nucleotide-binding</keyword>
<keyword evidence="11 13" id="KW-1133">Transmembrane helix</keyword>
<dbReference type="EMBL" id="FXUL01000012">
    <property type="protein sequence ID" value="SMP66660.1"/>
    <property type="molecule type" value="Genomic_DNA"/>
</dbReference>
<dbReference type="RefSeq" id="WP_283443229.1">
    <property type="nucleotide sequence ID" value="NZ_FXUL01000012.1"/>
</dbReference>
<dbReference type="CDD" id="cd00075">
    <property type="entry name" value="HATPase"/>
    <property type="match status" value="1"/>
</dbReference>
<dbReference type="SUPFAM" id="SSF103190">
    <property type="entry name" value="Sensory domain-like"/>
    <property type="match status" value="1"/>
</dbReference>
<evidence type="ECO:0000256" key="4">
    <source>
        <dbReference type="ARBA" id="ARBA00022475"/>
    </source>
</evidence>
<evidence type="ECO:0000256" key="5">
    <source>
        <dbReference type="ARBA" id="ARBA00022553"/>
    </source>
</evidence>
<feature type="transmembrane region" description="Helical" evidence="13">
    <location>
        <begin position="196"/>
        <end position="216"/>
    </location>
</feature>
<protein>
    <recommendedName>
        <fullName evidence="3">histidine kinase</fullName>
        <ecNumber evidence="3">2.7.13.3</ecNumber>
    </recommendedName>
</protein>
<dbReference type="InterPro" id="IPR004358">
    <property type="entry name" value="Sig_transdc_His_kin-like_C"/>
</dbReference>
<keyword evidence="12" id="KW-0902">Two-component regulatory system</keyword>
<evidence type="ECO:0000256" key="12">
    <source>
        <dbReference type="ARBA" id="ARBA00023012"/>
    </source>
</evidence>
<evidence type="ECO:0000313" key="16">
    <source>
        <dbReference type="Proteomes" id="UP001158049"/>
    </source>
</evidence>
<comment type="catalytic activity">
    <reaction evidence="1">
        <text>ATP + protein L-histidine = ADP + protein N-phospho-L-histidine.</text>
        <dbReference type="EC" id="2.7.13.3"/>
    </reaction>
</comment>
<dbReference type="InterPro" id="IPR003661">
    <property type="entry name" value="HisK_dim/P_dom"/>
</dbReference>
<accession>A0ABY1QBI1</accession>
<gene>
    <name evidence="15" type="ORF">SAMN06295970_11227</name>
</gene>
<evidence type="ECO:0000256" key="7">
    <source>
        <dbReference type="ARBA" id="ARBA00022692"/>
    </source>
</evidence>
<reference evidence="15 16" key="1">
    <citation type="submission" date="2017-05" db="EMBL/GenBank/DDBJ databases">
        <authorList>
            <person name="Varghese N."/>
            <person name="Submissions S."/>
        </authorList>
    </citation>
    <scope>NUCLEOTIDE SEQUENCE [LARGE SCALE GENOMIC DNA]</scope>
    <source>
        <strain evidence="15 16">DSM 26001</strain>
    </source>
</reference>
<dbReference type="PRINTS" id="PR00344">
    <property type="entry name" value="BCTRLSENSOR"/>
</dbReference>
<evidence type="ECO:0000313" key="15">
    <source>
        <dbReference type="EMBL" id="SMP66660.1"/>
    </source>
</evidence>
<dbReference type="CDD" id="cd00082">
    <property type="entry name" value="HisKA"/>
    <property type="match status" value="1"/>
</dbReference>
<evidence type="ECO:0000259" key="14">
    <source>
        <dbReference type="PROSITE" id="PS50109"/>
    </source>
</evidence>
<comment type="subcellular location">
    <subcellularLocation>
        <location evidence="2">Cell membrane</location>
        <topology evidence="2">Multi-pass membrane protein</topology>
    </subcellularLocation>
</comment>
<dbReference type="SMART" id="SM00387">
    <property type="entry name" value="HATPase_c"/>
    <property type="match status" value="1"/>
</dbReference>
<dbReference type="EC" id="2.7.13.3" evidence="3"/>
<evidence type="ECO:0000256" key="1">
    <source>
        <dbReference type="ARBA" id="ARBA00000085"/>
    </source>
</evidence>
<dbReference type="InterPro" id="IPR005467">
    <property type="entry name" value="His_kinase_dom"/>
</dbReference>
<keyword evidence="16" id="KW-1185">Reference proteome</keyword>
<dbReference type="Gene3D" id="1.10.287.130">
    <property type="match status" value="1"/>
</dbReference>
<evidence type="ECO:0000256" key="8">
    <source>
        <dbReference type="ARBA" id="ARBA00022741"/>
    </source>
</evidence>
<keyword evidence="13" id="KW-0472">Membrane</keyword>
<proteinExistence type="predicted"/>
<evidence type="ECO:0000256" key="10">
    <source>
        <dbReference type="ARBA" id="ARBA00022840"/>
    </source>
</evidence>
<evidence type="ECO:0000256" key="13">
    <source>
        <dbReference type="SAM" id="Phobius"/>
    </source>
</evidence>
<dbReference type="SUPFAM" id="SSF55874">
    <property type="entry name" value="ATPase domain of HSP90 chaperone/DNA topoisomerase II/histidine kinase"/>
    <property type="match status" value="1"/>
</dbReference>
<dbReference type="SUPFAM" id="SSF47384">
    <property type="entry name" value="Homodimeric domain of signal transducing histidine kinase"/>
    <property type="match status" value="1"/>
</dbReference>
<dbReference type="InterPro" id="IPR036890">
    <property type="entry name" value="HATPase_C_sf"/>
</dbReference>
<keyword evidence="6" id="KW-0808">Transferase</keyword>
<evidence type="ECO:0000256" key="9">
    <source>
        <dbReference type="ARBA" id="ARBA00022777"/>
    </source>
</evidence>
<evidence type="ECO:0000256" key="11">
    <source>
        <dbReference type="ARBA" id="ARBA00022989"/>
    </source>
</evidence>
<comment type="caution">
    <text evidence="15">The sequence shown here is derived from an EMBL/GenBank/DDBJ whole genome shotgun (WGS) entry which is preliminary data.</text>
</comment>
<dbReference type="PANTHER" id="PTHR43065">
    <property type="entry name" value="SENSOR HISTIDINE KINASE"/>
    <property type="match status" value="1"/>
</dbReference>
<evidence type="ECO:0000256" key="2">
    <source>
        <dbReference type="ARBA" id="ARBA00004651"/>
    </source>
</evidence>
<dbReference type="InterPro" id="IPR029151">
    <property type="entry name" value="Sensor-like_sf"/>
</dbReference>
<keyword evidence="5" id="KW-0597">Phosphoprotein</keyword>
<keyword evidence="4" id="KW-1003">Cell membrane</keyword>
<feature type="domain" description="Histidine kinase" evidence="14">
    <location>
        <begin position="245"/>
        <end position="450"/>
    </location>
</feature>
<dbReference type="Gene3D" id="3.30.565.10">
    <property type="entry name" value="Histidine kinase-like ATPase, C-terminal domain"/>
    <property type="match status" value="1"/>
</dbReference>
<dbReference type="InterPro" id="IPR036097">
    <property type="entry name" value="HisK_dim/P_sf"/>
</dbReference>
<dbReference type="Pfam" id="PF00512">
    <property type="entry name" value="HisKA"/>
    <property type="match status" value="1"/>
</dbReference>
<dbReference type="PROSITE" id="PS50109">
    <property type="entry name" value="HIS_KIN"/>
    <property type="match status" value="1"/>
</dbReference>
<keyword evidence="10" id="KW-0067">ATP-binding</keyword>
<keyword evidence="7 13" id="KW-0812">Transmembrane</keyword>
<name>A0ABY1QBI1_9BURK</name>
<dbReference type="GO" id="GO:0016301">
    <property type="term" value="F:kinase activity"/>
    <property type="evidence" value="ECO:0007669"/>
    <property type="project" value="UniProtKB-KW"/>
</dbReference>
<evidence type="ECO:0000256" key="3">
    <source>
        <dbReference type="ARBA" id="ARBA00012438"/>
    </source>
</evidence>
<dbReference type="InterPro" id="IPR003594">
    <property type="entry name" value="HATPase_dom"/>
</dbReference>
<keyword evidence="9 15" id="KW-0418">Kinase</keyword>
<dbReference type="Pfam" id="PF02518">
    <property type="entry name" value="HATPase_c"/>
    <property type="match status" value="1"/>
</dbReference>
<dbReference type="SMART" id="SM00388">
    <property type="entry name" value="HisKA"/>
    <property type="match status" value="1"/>
</dbReference>
<evidence type="ECO:0000256" key="6">
    <source>
        <dbReference type="ARBA" id="ARBA00022679"/>
    </source>
</evidence>